<dbReference type="Proteomes" id="UP001183410">
    <property type="component" value="Unassembled WGS sequence"/>
</dbReference>
<dbReference type="CDD" id="cd06261">
    <property type="entry name" value="TM_PBP2"/>
    <property type="match status" value="1"/>
</dbReference>
<proteinExistence type="inferred from homology"/>
<evidence type="ECO:0000256" key="2">
    <source>
        <dbReference type="ARBA" id="ARBA00022448"/>
    </source>
</evidence>
<feature type="domain" description="ABC transmembrane type-1" evidence="9">
    <location>
        <begin position="82"/>
        <end position="271"/>
    </location>
</feature>
<evidence type="ECO:0000313" key="11">
    <source>
        <dbReference type="Proteomes" id="UP001183410"/>
    </source>
</evidence>
<evidence type="ECO:0000256" key="3">
    <source>
        <dbReference type="ARBA" id="ARBA00022475"/>
    </source>
</evidence>
<dbReference type="InterPro" id="IPR050366">
    <property type="entry name" value="BP-dependent_transpt_permease"/>
</dbReference>
<evidence type="ECO:0000256" key="7">
    <source>
        <dbReference type="RuleBase" id="RU363032"/>
    </source>
</evidence>
<reference evidence="11" key="1">
    <citation type="submission" date="2023-07" db="EMBL/GenBank/DDBJ databases">
        <title>30 novel species of actinomycetes from the DSMZ collection.</title>
        <authorList>
            <person name="Nouioui I."/>
        </authorList>
    </citation>
    <scope>NUCLEOTIDE SEQUENCE [LARGE SCALE GENOMIC DNA]</scope>
    <source>
        <strain evidence="11">DSM 44915</strain>
    </source>
</reference>
<feature type="transmembrane region" description="Helical" evidence="7">
    <location>
        <begin position="144"/>
        <end position="163"/>
    </location>
</feature>
<feature type="transmembrane region" description="Helical" evidence="7">
    <location>
        <begin position="21"/>
        <end position="38"/>
    </location>
</feature>
<accession>A0ABU2JMB5</accession>
<dbReference type="SUPFAM" id="SSF161098">
    <property type="entry name" value="MetI-like"/>
    <property type="match status" value="1"/>
</dbReference>
<keyword evidence="2 7" id="KW-0813">Transport</keyword>
<evidence type="ECO:0000256" key="4">
    <source>
        <dbReference type="ARBA" id="ARBA00022692"/>
    </source>
</evidence>
<feature type="transmembrane region" description="Helical" evidence="7">
    <location>
        <begin position="86"/>
        <end position="109"/>
    </location>
</feature>
<dbReference type="InterPro" id="IPR035906">
    <property type="entry name" value="MetI-like_sf"/>
</dbReference>
<evidence type="ECO:0000256" key="6">
    <source>
        <dbReference type="ARBA" id="ARBA00023136"/>
    </source>
</evidence>
<feature type="transmembrane region" description="Helical" evidence="7">
    <location>
        <begin position="121"/>
        <end position="138"/>
    </location>
</feature>
<gene>
    <name evidence="10" type="ORF">RM844_07400</name>
</gene>
<comment type="similarity">
    <text evidence="7">Belongs to the binding-protein-dependent transport system permease family.</text>
</comment>
<keyword evidence="6 7" id="KW-0472">Membrane</keyword>
<feature type="region of interest" description="Disordered" evidence="8">
    <location>
        <begin position="279"/>
        <end position="314"/>
    </location>
</feature>
<dbReference type="RefSeq" id="WP_311666123.1">
    <property type="nucleotide sequence ID" value="NZ_JAVREO010000003.1"/>
</dbReference>
<dbReference type="EMBL" id="JAVREO010000003">
    <property type="protein sequence ID" value="MDT0266120.1"/>
    <property type="molecule type" value="Genomic_DNA"/>
</dbReference>
<evidence type="ECO:0000256" key="5">
    <source>
        <dbReference type="ARBA" id="ARBA00022989"/>
    </source>
</evidence>
<name>A0ABU2JMB5_9ACTN</name>
<dbReference type="PROSITE" id="PS50928">
    <property type="entry name" value="ABC_TM1"/>
    <property type="match status" value="1"/>
</dbReference>
<dbReference type="Pfam" id="PF00528">
    <property type="entry name" value="BPD_transp_1"/>
    <property type="match status" value="1"/>
</dbReference>
<feature type="compositionally biased region" description="Basic and acidic residues" evidence="8">
    <location>
        <begin position="305"/>
        <end position="314"/>
    </location>
</feature>
<evidence type="ECO:0000313" key="10">
    <source>
        <dbReference type="EMBL" id="MDT0266120.1"/>
    </source>
</evidence>
<evidence type="ECO:0000256" key="8">
    <source>
        <dbReference type="SAM" id="MobiDB-lite"/>
    </source>
</evidence>
<dbReference type="Gene3D" id="1.10.3720.10">
    <property type="entry name" value="MetI-like"/>
    <property type="match status" value="1"/>
</dbReference>
<sequence length="314" mass="32312">MRPGAAPPRPRGARRVRGTPGLWAACLFLGLIILAGIAPELLAPASPTETDVLRALRPPSAEHLLGTDANGRDVLSRIIHGARPSLLAGLGATALAVVGGTALGLLAALGGRVLDEIVMRLVDVVLSLPGMLLALLVLSVTGPGVGGTLLAIAAFSIPIYARLMRVQTMVIKRSEYVAAATSLGLGRPHIIVRHILPNAFAPLVVLATIGVGAALVAASSLSFLGFGPQPPDPEWGAMLSDGRDYFALAWWIAVFPGAAISLTVLSITVVGRRLQGRAEASAAPRPRGAGHAGLTAAPGPRSRSRHDERGGNRP</sequence>
<feature type="transmembrane region" description="Helical" evidence="7">
    <location>
        <begin position="203"/>
        <end position="226"/>
    </location>
</feature>
<keyword evidence="4 7" id="KW-0812">Transmembrane</keyword>
<dbReference type="InterPro" id="IPR000515">
    <property type="entry name" value="MetI-like"/>
</dbReference>
<feature type="compositionally biased region" description="Low complexity" evidence="8">
    <location>
        <begin position="279"/>
        <end position="293"/>
    </location>
</feature>
<evidence type="ECO:0000259" key="9">
    <source>
        <dbReference type="PROSITE" id="PS50928"/>
    </source>
</evidence>
<dbReference type="PANTHER" id="PTHR43386">
    <property type="entry name" value="OLIGOPEPTIDE TRANSPORT SYSTEM PERMEASE PROTEIN APPC"/>
    <property type="match status" value="1"/>
</dbReference>
<dbReference type="PANTHER" id="PTHR43386:SF25">
    <property type="entry name" value="PEPTIDE ABC TRANSPORTER PERMEASE PROTEIN"/>
    <property type="match status" value="1"/>
</dbReference>
<comment type="subcellular location">
    <subcellularLocation>
        <location evidence="1 7">Cell membrane</location>
        <topology evidence="1 7">Multi-pass membrane protein</topology>
    </subcellularLocation>
</comment>
<comment type="caution">
    <text evidence="10">The sequence shown here is derived from an EMBL/GenBank/DDBJ whole genome shotgun (WGS) entry which is preliminary data.</text>
</comment>
<evidence type="ECO:0000256" key="1">
    <source>
        <dbReference type="ARBA" id="ARBA00004651"/>
    </source>
</evidence>
<keyword evidence="5 7" id="KW-1133">Transmembrane helix</keyword>
<protein>
    <submittedName>
        <fullName evidence="10">ABC transporter permease</fullName>
    </submittedName>
</protein>
<feature type="transmembrane region" description="Helical" evidence="7">
    <location>
        <begin position="246"/>
        <end position="270"/>
    </location>
</feature>
<keyword evidence="3" id="KW-1003">Cell membrane</keyword>
<organism evidence="10 11">
    <name type="scientific">Streptomyces chisholmiae</name>
    <dbReference type="NCBI Taxonomy" id="3075540"/>
    <lineage>
        <taxon>Bacteria</taxon>
        <taxon>Bacillati</taxon>
        <taxon>Actinomycetota</taxon>
        <taxon>Actinomycetes</taxon>
        <taxon>Kitasatosporales</taxon>
        <taxon>Streptomycetaceae</taxon>
        <taxon>Streptomyces</taxon>
    </lineage>
</organism>
<keyword evidence="11" id="KW-1185">Reference proteome</keyword>